<keyword evidence="5" id="KW-0808">Transferase</keyword>
<evidence type="ECO:0000313" key="15">
    <source>
        <dbReference type="Proteomes" id="UP000594836"/>
    </source>
</evidence>
<comment type="catalytic activity">
    <reaction evidence="1">
        <text>ATP + protein L-histidine = ADP + protein N-phospho-L-histidine.</text>
        <dbReference type="EC" id="2.7.13.3"/>
    </reaction>
</comment>
<dbReference type="PANTHER" id="PTHR45436:SF5">
    <property type="entry name" value="SENSOR HISTIDINE KINASE TRCS"/>
    <property type="match status" value="1"/>
</dbReference>
<evidence type="ECO:0000256" key="2">
    <source>
        <dbReference type="ARBA" id="ARBA00004370"/>
    </source>
</evidence>
<dbReference type="SUPFAM" id="SSF47384">
    <property type="entry name" value="Homodimeric domain of signal transducing histidine kinase"/>
    <property type="match status" value="1"/>
</dbReference>
<dbReference type="SUPFAM" id="SSF55874">
    <property type="entry name" value="ATPase domain of HSP90 chaperone/DNA topoisomerase II/histidine kinase"/>
    <property type="match status" value="1"/>
</dbReference>
<dbReference type="EC" id="2.7.13.3" evidence="3"/>
<gene>
    <name evidence="14" type="ORF">I6G38_01360</name>
</gene>
<evidence type="ECO:0000256" key="9">
    <source>
        <dbReference type="ARBA" id="ARBA00023012"/>
    </source>
</evidence>
<dbReference type="Pfam" id="PF00672">
    <property type="entry name" value="HAMP"/>
    <property type="match status" value="1"/>
</dbReference>
<feature type="domain" description="Histidine kinase" evidence="12">
    <location>
        <begin position="143"/>
        <end position="350"/>
    </location>
</feature>
<dbReference type="GO" id="GO:0005886">
    <property type="term" value="C:plasma membrane"/>
    <property type="evidence" value="ECO:0007669"/>
    <property type="project" value="TreeGrafter"/>
</dbReference>
<evidence type="ECO:0000256" key="4">
    <source>
        <dbReference type="ARBA" id="ARBA00022553"/>
    </source>
</evidence>
<reference evidence="14 15" key="1">
    <citation type="submission" date="2020-12" db="EMBL/GenBank/DDBJ databases">
        <title>FDA dAtabase for Regulatory Grade micrObial Sequences (FDA-ARGOS): Supporting development and validation of Infectious Disease Dx tests.</title>
        <authorList>
            <person name="Sproer C."/>
            <person name="Gronow S."/>
            <person name="Severitt S."/>
            <person name="Schroder I."/>
            <person name="Tallon L."/>
            <person name="Sadzewicz L."/>
            <person name="Zhao X."/>
            <person name="Boylan J."/>
            <person name="Ott S."/>
            <person name="Bowen H."/>
            <person name="Vavikolanu K."/>
            <person name="Mehta A."/>
            <person name="Aluvathingal J."/>
            <person name="Nadendla S."/>
            <person name="Lowell S."/>
            <person name="Myers T."/>
            <person name="Yan Y."/>
            <person name="Sichtig H."/>
        </authorList>
    </citation>
    <scope>NUCLEOTIDE SEQUENCE [LARGE SCALE GENOMIC DNA]</scope>
    <source>
        <strain evidence="14 15">FDAARGOS_881</strain>
    </source>
</reference>
<dbReference type="InterPro" id="IPR036890">
    <property type="entry name" value="HATPase_C_sf"/>
</dbReference>
<protein>
    <recommendedName>
        <fullName evidence="3">histidine kinase</fullName>
        <ecNumber evidence="3">2.7.13.3</ecNumber>
    </recommendedName>
</protein>
<evidence type="ECO:0000256" key="6">
    <source>
        <dbReference type="ARBA" id="ARBA00022692"/>
    </source>
</evidence>
<keyword evidence="7 14" id="KW-0418">Kinase</keyword>
<evidence type="ECO:0000256" key="10">
    <source>
        <dbReference type="ARBA" id="ARBA00023136"/>
    </source>
</evidence>
<proteinExistence type="predicted"/>
<keyword evidence="9" id="KW-0902">Two-component regulatory system</keyword>
<sequence>MKNRISLTRQLSVAMAALAFVAVVVSTAAFYIVYAVLERLRLVAPLPPGVADTTGLDVGITLAACVIGVALALAVAVRLARWIVHPLGAVGAAARQIAEGDLTTRIAPVRGAHGEAAVLIADFNAMADRLQRMSDDVKLWNAQIAHELRTPLTILRGRLQGAKDGVFPLDDELVVGLVKQVEGLTRLVEDLRSVSLAESGRLELEMANVDLAAEMDDMRPILSSMLSPAGFELEMTLETGAVRADAARIRQAVIALVDNARRHASPCTLGIAVEFTKNEAVITVADKGPGLPPEFEKSAFRQFVRGTGNPGGSGLGLSVVQAIARAHGGDAIYQRVAKQSLFRILLPVKSD</sequence>
<dbReference type="SMART" id="SM00304">
    <property type="entry name" value="HAMP"/>
    <property type="match status" value="1"/>
</dbReference>
<dbReference type="InterPro" id="IPR050428">
    <property type="entry name" value="TCS_sensor_his_kinase"/>
</dbReference>
<dbReference type="CDD" id="cd06225">
    <property type="entry name" value="HAMP"/>
    <property type="match status" value="1"/>
</dbReference>
<evidence type="ECO:0000313" key="14">
    <source>
        <dbReference type="EMBL" id="QPT09011.1"/>
    </source>
</evidence>
<dbReference type="Proteomes" id="UP000594836">
    <property type="component" value="Chromosome"/>
</dbReference>
<dbReference type="InterPro" id="IPR036097">
    <property type="entry name" value="HisK_dim/P_sf"/>
</dbReference>
<dbReference type="InterPro" id="IPR003660">
    <property type="entry name" value="HAMP_dom"/>
</dbReference>
<keyword evidence="6 11" id="KW-0812">Transmembrane</keyword>
<comment type="subcellular location">
    <subcellularLocation>
        <location evidence="2">Membrane</location>
    </subcellularLocation>
</comment>
<dbReference type="GO" id="GO:0000155">
    <property type="term" value="F:phosphorelay sensor kinase activity"/>
    <property type="evidence" value="ECO:0007669"/>
    <property type="project" value="InterPro"/>
</dbReference>
<evidence type="ECO:0000256" key="8">
    <source>
        <dbReference type="ARBA" id="ARBA00022989"/>
    </source>
</evidence>
<evidence type="ECO:0000256" key="7">
    <source>
        <dbReference type="ARBA" id="ARBA00022777"/>
    </source>
</evidence>
<dbReference type="CDD" id="cd00075">
    <property type="entry name" value="HATPase"/>
    <property type="match status" value="1"/>
</dbReference>
<feature type="transmembrane region" description="Helical" evidence="11">
    <location>
        <begin position="12"/>
        <end position="36"/>
    </location>
</feature>
<dbReference type="Pfam" id="PF02518">
    <property type="entry name" value="HATPase_c"/>
    <property type="match status" value="1"/>
</dbReference>
<name>A0A7T3AAJ1_SPHPI</name>
<dbReference type="InterPro" id="IPR003661">
    <property type="entry name" value="HisK_dim/P_dom"/>
</dbReference>
<dbReference type="AlphaFoldDB" id="A0A7T3AAJ1"/>
<dbReference type="SUPFAM" id="SSF158472">
    <property type="entry name" value="HAMP domain-like"/>
    <property type="match status" value="1"/>
</dbReference>
<dbReference type="RefSeq" id="WP_037567888.1">
    <property type="nucleotide sequence ID" value="NZ_AP023323.1"/>
</dbReference>
<dbReference type="InterPro" id="IPR003594">
    <property type="entry name" value="HATPase_dom"/>
</dbReference>
<keyword evidence="4" id="KW-0597">Phosphoprotein</keyword>
<dbReference type="CDD" id="cd00082">
    <property type="entry name" value="HisKA"/>
    <property type="match status" value="1"/>
</dbReference>
<dbReference type="PRINTS" id="PR00344">
    <property type="entry name" value="BCTRLSENSOR"/>
</dbReference>
<dbReference type="SMART" id="SM00387">
    <property type="entry name" value="HATPase_c"/>
    <property type="match status" value="1"/>
</dbReference>
<accession>A0A7T3AAJ1</accession>
<evidence type="ECO:0000256" key="1">
    <source>
        <dbReference type="ARBA" id="ARBA00000085"/>
    </source>
</evidence>
<feature type="domain" description="HAMP" evidence="13">
    <location>
        <begin position="81"/>
        <end position="135"/>
    </location>
</feature>
<dbReference type="Gene3D" id="6.10.340.10">
    <property type="match status" value="1"/>
</dbReference>
<dbReference type="Gene3D" id="1.10.287.130">
    <property type="match status" value="1"/>
</dbReference>
<dbReference type="SMART" id="SM00388">
    <property type="entry name" value="HisKA"/>
    <property type="match status" value="1"/>
</dbReference>
<dbReference type="InterPro" id="IPR005467">
    <property type="entry name" value="His_kinase_dom"/>
</dbReference>
<dbReference type="PROSITE" id="PS50109">
    <property type="entry name" value="HIS_KIN"/>
    <property type="match status" value="1"/>
</dbReference>
<evidence type="ECO:0000259" key="12">
    <source>
        <dbReference type="PROSITE" id="PS50109"/>
    </source>
</evidence>
<evidence type="ECO:0000256" key="11">
    <source>
        <dbReference type="SAM" id="Phobius"/>
    </source>
</evidence>
<evidence type="ECO:0000259" key="13">
    <source>
        <dbReference type="PROSITE" id="PS50885"/>
    </source>
</evidence>
<keyword evidence="8 11" id="KW-1133">Transmembrane helix</keyword>
<dbReference type="InterPro" id="IPR004358">
    <property type="entry name" value="Sig_transdc_His_kin-like_C"/>
</dbReference>
<dbReference type="EMBL" id="CP065713">
    <property type="protein sequence ID" value="QPT09011.1"/>
    <property type="molecule type" value="Genomic_DNA"/>
</dbReference>
<dbReference type="Pfam" id="PF00512">
    <property type="entry name" value="HisKA"/>
    <property type="match status" value="1"/>
</dbReference>
<dbReference type="PROSITE" id="PS50885">
    <property type="entry name" value="HAMP"/>
    <property type="match status" value="1"/>
</dbReference>
<dbReference type="PANTHER" id="PTHR45436">
    <property type="entry name" value="SENSOR HISTIDINE KINASE YKOH"/>
    <property type="match status" value="1"/>
</dbReference>
<feature type="transmembrane region" description="Helical" evidence="11">
    <location>
        <begin position="56"/>
        <end position="77"/>
    </location>
</feature>
<organism evidence="14 15">
    <name type="scientific">Sphingomonas paucimobilis</name>
    <name type="common">Pseudomonas paucimobilis</name>
    <dbReference type="NCBI Taxonomy" id="13689"/>
    <lineage>
        <taxon>Bacteria</taxon>
        <taxon>Pseudomonadati</taxon>
        <taxon>Pseudomonadota</taxon>
        <taxon>Alphaproteobacteria</taxon>
        <taxon>Sphingomonadales</taxon>
        <taxon>Sphingomonadaceae</taxon>
        <taxon>Sphingomonas</taxon>
    </lineage>
</organism>
<dbReference type="Gene3D" id="3.30.565.10">
    <property type="entry name" value="Histidine kinase-like ATPase, C-terminal domain"/>
    <property type="match status" value="1"/>
</dbReference>
<keyword evidence="10 11" id="KW-0472">Membrane</keyword>
<evidence type="ECO:0000256" key="5">
    <source>
        <dbReference type="ARBA" id="ARBA00022679"/>
    </source>
</evidence>
<evidence type="ECO:0000256" key="3">
    <source>
        <dbReference type="ARBA" id="ARBA00012438"/>
    </source>
</evidence>